<accession>A0AAN8PGB3</accession>
<name>A0AAN8PGB3_POLSC</name>
<feature type="compositionally biased region" description="Acidic residues" evidence="1">
    <location>
        <begin position="99"/>
        <end position="117"/>
    </location>
</feature>
<comment type="caution">
    <text evidence="2">The sequence shown here is derived from an EMBL/GenBank/DDBJ whole genome shotgun (WGS) entry which is preliminary data.</text>
</comment>
<feature type="region of interest" description="Disordered" evidence="1">
    <location>
        <begin position="488"/>
        <end position="533"/>
    </location>
</feature>
<dbReference type="EMBL" id="JAWJWE010000010">
    <property type="protein sequence ID" value="KAK6630618.1"/>
    <property type="molecule type" value="Genomic_DNA"/>
</dbReference>
<feature type="region of interest" description="Disordered" evidence="1">
    <location>
        <begin position="554"/>
        <end position="619"/>
    </location>
</feature>
<feature type="compositionally biased region" description="Polar residues" evidence="1">
    <location>
        <begin position="118"/>
        <end position="131"/>
    </location>
</feature>
<dbReference type="AlphaFoldDB" id="A0AAN8PGB3"/>
<feature type="compositionally biased region" description="Basic and acidic residues" evidence="1">
    <location>
        <begin position="570"/>
        <end position="582"/>
    </location>
</feature>
<feature type="compositionally biased region" description="Basic and acidic residues" evidence="1">
    <location>
        <begin position="493"/>
        <end position="533"/>
    </location>
</feature>
<organism evidence="2 3">
    <name type="scientific">Polyplax serrata</name>
    <name type="common">Common mouse louse</name>
    <dbReference type="NCBI Taxonomy" id="468196"/>
    <lineage>
        <taxon>Eukaryota</taxon>
        <taxon>Metazoa</taxon>
        <taxon>Ecdysozoa</taxon>
        <taxon>Arthropoda</taxon>
        <taxon>Hexapoda</taxon>
        <taxon>Insecta</taxon>
        <taxon>Pterygota</taxon>
        <taxon>Neoptera</taxon>
        <taxon>Paraneoptera</taxon>
        <taxon>Psocodea</taxon>
        <taxon>Troctomorpha</taxon>
        <taxon>Phthiraptera</taxon>
        <taxon>Anoplura</taxon>
        <taxon>Polyplacidae</taxon>
        <taxon>Polyplax</taxon>
    </lineage>
</organism>
<feature type="compositionally biased region" description="Polar residues" evidence="1">
    <location>
        <begin position="585"/>
        <end position="599"/>
    </location>
</feature>
<feature type="region of interest" description="Disordered" evidence="1">
    <location>
        <begin position="76"/>
        <end position="131"/>
    </location>
</feature>
<proteinExistence type="predicted"/>
<protein>
    <submittedName>
        <fullName evidence="2">Uncharacterized protein</fullName>
    </submittedName>
</protein>
<evidence type="ECO:0000256" key="1">
    <source>
        <dbReference type="SAM" id="MobiDB-lite"/>
    </source>
</evidence>
<gene>
    <name evidence="2" type="ORF">RUM43_014603</name>
</gene>
<reference evidence="2 3" key="1">
    <citation type="submission" date="2023-10" db="EMBL/GenBank/DDBJ databases">
        <title>Genomes of two closely related lineages of the louse Polyplax serrata with different host specificities.</title>
        <authorList>
            <person name="Martinu J."/>
            <person name="Tarabai H."/>
            <person name="Stefka J."/>
            <person name="Hypsa V."/>
        </authorList>
    </citation>
    <scope>NUCLEOTIDE SEQUENCE [LARGE SCALE GENOMIC DNA]</scope>
    <source>
        <strain evidence="2">HR10_N</strain>
    </source>
</reference>
<dbReference type="Proteomes" id="UP001372834">
    <property type="component" value="Unassembled WGS sequence"/>
</dbReference>
<feature type="region of interest" description="Disordered" evidence="1">
    <location>
        <begin position="379"/>
        <end position="405"/>
    </location>
</feature>
<feature type="compositionally biased region" description="Basic and acidic residues" evidence="1">
    <location>
        <begin position="600"/>
        <end position="619"/>
    </location>
</feature>
<sequence length="700" mass="79884">MVASGSLVWCWRDGRWVPLRLSSIKLSGAVTKAHWDAVNEFLSLAASQRLFLQEGSLSLEQPRGLNRIEEKQLSLDSGCGTFTGESDVDDNNNKHNSTGEEEDEDEDEDEDVEEGSTCEDTTGSSGSIGYSNTCGELNGVTKLDVLSWLQNNQFDFACDESSINTVLPVEKTEQTEEKGESREQNLVGSTQSLMLQNILLVDRNTDKKNSILNRLMRVTERPCAEWAASDNSSLVEFVVRCLSDSTKSGKKLALEANGKSIAEDRVGVDRDIPKINVLNYLQFLEETSNTSLIEGNKAAGLRWQKLVIGTKNDNKYNLDDTCVVNECEDQDKMTNIILKPLERKLEKSGSGGEEDDPNDILTDFRVSPLQRHLRRPIKHKQPCRHMHKVDEKSSHSKKFPLNYNNSHPPLENCLTKKEVSEDVLEQLPRVNSLSQTRLEWHQLIQDDKEIEKEKQKVSNNKNSFSKVSINVLNLQRFSKLVRQRKNCDTTVPSEDKWKSKSKKDCQVKEPSTDLLKRSDSNSDGKKESKDDGFRSLRTTKNYFKDAMDDYADLPKDGVNGLPQWQKLLPKNKDRRSSEDVARYSETPTSNDKISKSKNATVEKKKTEDQERYSDEPHKDGELVSTFASWLQKRRSLPEKTSFTLEEQERYSDEPCQWQKMVLKQSAFGLPTERKPKRYREAWMKNIRKLSEGLRPLILQE</sequence>
<evidence type="ECO:0000313" key="3">
    <source>
        <dbReference type="Proteomes" id="UP001372834"/>
    </source>
</evidence>
<evidence type="ECO:0000313" key="2">
    <source>
        <dbReference type="EMBL" id="KAK6630618.1"/>
    </source>
</evidence>